<protein>
    <submittedName>
        <fullName evidence="10">Starch-binding associating with outer membrane</fullName>
    </submittedName>
</protein>
<evidence type="ECO:0000259" key="9">
    <source>
        <dbReference type="Pfam" id="PF14322"/>
    </source>
</evidence>
<dbReference type="GO" id="GO:0009279">
    <property type="term" value="C:cell outer membrane"/>
    <property type="evidence" value="ECO:0007669"/>
    <property type="project" value="UniProtKB-SubCell"/>
</dbReference>
<proteinExistence type="inferred from homology"/>
<evidence type="ECO:0000256" key="2">
    <source>
        <dbReference type="ARBA" id="ARBA00006275"/>
    </source>
</evidence>
<dbReference type="InterPro" id="IPR011990">
    <property type="entry name" value="TPR-like_helical_dom_sf"/>
</dbReference>
<dbReference type="STRING" id="1073327.SAMN04488108_3130"/>
<feature type="chain" id="PRO_5012207134" evidence="7">
    <location>
        <begin position="26"/>
        <end position="497"/>
    </location>
</feature>
<reference evidence="11" key="1">
    <citation type="submission" date="2016-12" db="EMBL/GenBank/DDBJ databases">
        <authorList>
            <person name="Varghese N."/>
            <person name="Submissions S."/>
        </authorList>
    </citation>
    <scope>NUCLEOTIDE SEQUENCE [LARGE SCALE GENOMIC DNA]</scope>
    <source>
        <strain evidence="11">DSM 25035</strain>
    </source>
</reference>
<dbReference type="InterPro" id="IPR012944">
    <property type="entry name" value="SusD_RagB_dom"/>
</dbReference>
<feature type="domain" description="RagB/SusD" evidence="8">
    <location>
        <begin position="380"/>
        <end position="497"/>
    </location>
</feature>
<feature type="domain" description="SusD-like N-terminal" evidence="9">
    <location>
        <begin position="79"/>
        <end position="216"/>
    </location>
</feature>
<dbReference type="InterPro" id="IPR033985">
    <property type="entry name" value="SusD-like_N"/>
</dbReference>
<evidence type="ECO:0000259" key="8">
    <source>
        <dbReference type="Pfam" id="PF07980"/>
    </source>
</evidence>
<dbReference type="PROSITE" id="PS51257">
    <property type="entry name" value="PROKAR_LIPOPROTEIN"/>
    <property type="match status" value="1"/>
</dbReference>
<evidence type="ECO:0000256" key="1">
    <source>
        <dbReference type="ARBA" id="ARBA00004442"/>
    </source>
</evidence>
<evidence type="ECO:0000256" key="5">
    <source>
        <dbReference type="ARBA" id="ARBA00023237"/>
    </source>
</evidence>
<dbReference type="OrthoDB" id="5694214at2"/>
<evidence type="ECO:0000313" key="11">
    <source>
        <dbReference type="Proteomes" id="UP000184609"/>
    </source>
</evidence>
<dbReference type="AlphaFoldDB" id="A0A1M7ZGH1"/>
<comment type="similarity">
    <text evidence="2">Belongs to the SusD family.</text>
</comment>
<dbReference type="Pfam" id="PF14322">
    <property type="entry name" value="SusD-like_3"/>
    <property type="match status" value="1"/>
</dbReference>
<keyword evidence="5" id="KW-0998">Cell outer membrane</keyword>
<dbReference type="RefSeq" id="WP_073572755.1">
    <property type="nucleotide sequence ID" value="NZ_FRXN01000004.1"/>
</dbReference>
<name>A0A1M7ZGH1_9BACT</name>
<keyword evidence="11" id="KW-1185">Reference proteome</keyword>
<dbReference type="EMBL" id="FRXN01000004">
    <property type="protein sequence ID" value="SHO63964.1"/>
    <property type="molecule type" value="Genomic_DNA"/>
</dbReference>
<sequence>MKKNIKNILLLAPALLMLSSCWELDQEVLDGVTQEQVDAASDDPTLIAVLKASAYSRIVGSWGAHNSIWSINEVSSDEMAVPQKGADWEDGGLWLRMHRHTWGTSEDAFNNSWTYCYTAIGEINNLMVGFPALEEMNAELRVLRAMVYMWLLDSFGNVPILDETTIDPAIPNNSRQEVFDFIESSIKESLDLLPQTAEKYYMNYWTAHALLAKLYLNAEIYTGTPRWADAEAAADVVINSGFYSLSTNFFANFSTNNGGSTENILTLPYDENNAQGFQLPMMTLHYQNQFTYDLQEQPWNGYASLEEFYNAFDDDDTRKGSFLEGPQYASDGSRLMDPSAEANDPDGEPLTLTPEINELAPNAIRQAGVRVAKFEYAIGAGSNLSNDYPLIRLSDIYLIKAEAAFRQGKTSEALAPFNMVRERAGLDPLDALTLDDIYNERGFEFFAEASRRTDQIRFGKFNQPWWEKGESEPFRALFPIPLQQINTNPNLNQNPGY</sequence>
<gene>
    <name evidence="10" type="ORF">SAMN04488108_3130</name>
</gene>
<keyword evidence="4" id="KW-0472">Membrane</keyword>
<evidence type="ECO:0000256" key="6">
    <source>
        <dbReference type="SAM" id="MobiDB-lite"/>
    </source>
</evidence>
<dbReference type="Gene3D" id="1.25.40.390">
    <property type="match status" value="1"/>
</dbReference>
<evidence type="ECO:0000256" key="4">
    <source>
        <dbReference type="ARBA" id="ARBA00023136"/>
    </source>
</evidence>
<evidence type="ECO:0000313" key="10">
    <source>
        <dbReference type="EMBL" id="SHO63964.1"/>
    </source>
</evidence>
<evidence type="ECO:0000256" key="7">
    <source>
        <dbReference type="SAM" id="SignalP"/>
    </source>
</evidence>
<dbReference type="Proteomes" id="UP000184609">
    <property type="component" value="Unassembled WGS sequence"/>
</dbReference>
<evidence type="ECO:0000256" key="3">
    <source>
        <dbReference type="ARBA" id="ARBA00022729"/>
    </source>
</evidence>
<keyword evidence="3 7" id="KW-0732">Signal</keyword>
<dbReference type="SUPFAM" id="SSF48452">
    <property type="entry name" value="TPR-like"/>
    <property type="match status" value="1"/>
</dbReference>
<feature type="region of interest" description="Disordered" evidence="6">
    <location>
        <begin position="320"/>
        <end position="347"/>
    </location>
</feature>
<accession>A0A1M7ZGH1</accession>
<dbReference type="Pfam" id="PF07980">
    <property type="entry name" value="SusD_RagB"/>
    <property type="match status" value="1"/>
</dbReference>
<feature type="signal peptide" evidence="7">
    <location>
        <begin position="1"/>
        <end position="25"/>
    </location>
</feature>
<comment type="subcellular location">
    <subcellularLocation>
        <location evidence="1">Cell outer membrane</location>
    </subcellularLocation>
</comment>
<organism evidence="10 11">
    <name type="scientific">Algoriphagus zhangzhouensis</name>
    <dbReference type="NCBI Taxonomy" id="1073327"/>
    <lineage>
        <taxon>Bacteria</taxon>
        <taxon>Pseudomonadati</taxon>
        <taxon>Bacteroidota</taxon>
        <taxon>Cytophagia</taxon>
        <taxon>Cytophagales</taxon>
        <taxon>Cyclobacteriaceae</taxon>
        <taxon>Algoriphagus</taxon>
    </lineage>
</organism>